<dbReference type="Gene3D" id="3.90.1310.10">
    <property type="entry name" value="Penicillin-binding protein 2a (Domain 2)"/>
    <property type="match status" value="1"/>
</dbReference>
<dbReference type="GO" id="GO:0005886">
    <property type="term" value="C:plasma membrane"/>
    <property type="evidence" value="ECO:0007669"/>
    <property type="project" value="TreeGrafter"/>
</dbReference>
<evidence type="ECO:0000256" key="3">
    <source>
        <dbReference type="ARBA" id="ARBA00007898"/>
    </source>
</evidence>
<keyword evidence="10" id="KW-1133">Transmembrane helix</keyword>
<proteinExistence type="inferred from homology"/>
<reference evidence="13 14" key="1">
    <citation type="submission" date="2019-08" db="EMBL/GenBank/DDBJ databases">
        <title>In-depth cultivation of the pig gut microbiome towards novel bacterial diversity and tailored functional studies.</title>
        <authorList>
            <person name="Wylensek D."/>
            <person name="Hitch T.C.A."/>
            <person name="Clavel T."/>
        </authorList>
    </citation>
    <scope>NUCLEOTIDE SEQUENCE [LARGE SCALE GENOMIC DNA]</scope>
    <source>
        <strain evidence="13 14">NM-380-WT-3C1</strain>
    </source>
</reference>
<evidence type="ECO:0000259" key="12">
    <source>
        <dbReference type="Pfam" id="PF03717"/>
    </source>
</evidence>
<dbReference type="GO" id="GO:0004180">
    <property type="term" value="F:carboxypeptidase activity"/>
    <property type="evidence" value="ECO:0007669"/>
    <property type="project" value="UniProtKB-KW"/>
</dbReference>
<dbReference type="InterPro" id="IPR050515">
    <property type="entry name" value="Beta-lactam/transpept"/>
</dbReference>
<evidence type="ECO:0000256" key="5">
    <source>
        <dbReference type="ARBA" id="ARBA00022645"/>
    </source>
</evidence>
<name>A0A7X2PCB6_9SPIO</name>
<dbReference type="PANTHER" id="PTHR30627">
    <property type="entry name" value="PEPTIDOGLYCAN D,D-TRANSPEPTIDASE"/>
    <property type="match status" value="1"/>
</dbReference>
<keyword evidence="7" id="KW-0378">Hydrolase</keyword>
<keyword evidence="5" id="KW-0645">Protease</keyword>
<evidence type="ECO:0000313" key="13">
    <source>
        <dbReference type="EMBL" id="MSU06279.1"/>
    </source>
</evidence>
<keyword evidence="14" id="KW-1185">Reference proteome</keyword>
<protein>
    <recommendedName>
        <fullName evidence="4">beta-lactamase</fullName>
        <ecNumber evidence="4">3.5.2.6</ecNumber>
    </recommendedName>
</protein>
<comment type="similarity">
    <text evidence="3">Belongs to the class-D beta-lactamase family.</text>
</comment>
<comment type="caution">
    <text evidence="13">The sequence shown here is derived from an EMBL/GenBank/DDBJ whole genome shotgun (WGS) entry which is preliminary data.</text>
</comment>
<dbReference type="Pfam" id="PF00905">
    <property type="entry name" value="Transpeptidase"/>
    <property type="match status" value="1"/>
</dbReference>
<dbReference type="EMBL" id="VUNN01000009">
    <property type="protein sequence ID" value="MSU06279.1"/>
    <property type="molecule type" value="Genomic_DNA"/>
</dbReference>
<feature type="domain" description="Penicillin-binding protein transpeptidase" evidence="11">
    <location>
        <begin position="223"/>
        <end position="531"/>
    </location>
</feature>
<dbReference type="EC" id="3.5.2.6" evidence="4"/>
<evidence type="ECO:0000259" key="11">
    <source>
        <dbReference type="Pfam" id="PF00905"/>
    </source>
</evidence>
<comment type="catalytic activity">
    <reaction evidence="1">
        <text>a beta-lactam + H2O = a substituted beta-amino acid</text>
        <dbReference type="Rhea" id="RHEA:20401"/>
        <dbReference type="ChEBI" id="CHEBI:15377"/>
        <dbReference type="ChEBI" id="CHEBI:35627"/>
        <dbReference type="ChEBI" id="CHEBI:140347"/>
        <dbReference type="EC" id="3.5.2.6"/>
    </reaction>
</comment>
<feature type="domain" description="Penicillin-binding protein dimerisation" evidence="12">
    <location>
        <begin position="49"/>
        <end position="163"/>
    </location>
</feature>
<dbReference type="InterPro" id="IPR036138">
    <property type="entry name" value="PBP_dimer_sf"/>
</dbReference>
<keyword evidence="10" id="KW-0812">Transmembrane</keyword>
<evidence type="ECO:0000256" key="2">
    <source>
        <dbReference type="ARBA" id="ARBA00004370"/>
    </source>
</evidence>
<evidence type="ECO:0000256" key="7">
    <source>
        <dbReference type="ARBA" id="ARBA00022801"/>
    </source>
</evidence>
<dbReference type="Gene3D" id="3.30.450.330">
    <property type="match status" value="1"/>
</dbReference>
<evidence type="ECO:0000256" key="1">
    <source>
        <dbReference type="ARBA" id="ARBA00001526"/>
    </source>
</evidence>
<keyword evidence="8 10" id="KW-0472">Membrane</keyword>
<dbReference type="SUPFAM" id="SSF56519">
    <property type="entry name" value="Penicillin binding protein dimerisation domain"/>
    <property type="match status" value="1"/>
</dbReference>
<dbReference type="GO" id="GO:0046677">
    <property type="term" value="P:response to antibiotic"/>
    <property type="evidence" value="ECO:0007669"/>
    <property type="project" value="UniProtKB-KW"/>
</dbReference>
<dbReference type="InterPro" id="IPR012338">
    <property type="entry name" value="Beta-lactam/transpept-like"/>
</dbReference>
<dbReference type="SUPFAM" id="SSF56601">
    <property type="entry name" value="beta-lactamase/transpeptidase-like"/>
    <property type="match status" value="1"/>
</dbReference>
<dbReference type="GO" id="GO:0008800">
    <property type="term" value="F:beta-lactamase activity"/>
    <property type="evidence" value="ECO:0007669"/>
    <property type="project" value="UniProtKB-EC"/>
</dbReference>
<sequence length="552" mass="60777">MSSNSKKLPFFLLIITIVLFVILFLHIAYMVITNIKIVKYDDPVVSSNVVRGEITDRNGKLLAIQTSKYNLYFRLTEISDLNSAALFISPYLNMSQNDILKRAALYNRIALIKRGLSLSEAQEIEEVLKQSEYKNSIYLERYDGRTYPSTFHACQTIGFVNSSNVGLEGIELSCDDILLPYPKLGSDTTYGNDISLTLDLDMQYLLDVQVQEISETHKPDYIMAMIMGAKDGEIYAASSYPWYDLAYASASSDSERMNRNVSYTYEPGSVFKIFTLAWCIEQGVDIDTPFFCDGEETFTVNNKSFTISCHEAHGEVDGKAMISKSCNGAIAYWVMQTDPEAFREYLTKLGFSKKIDIEIPGVTSGYLSPVSAWSNRTQATIAFGQEISVNALQIARAATALTNDGKLIAPSIIKRIKEHDGTVISTNSFTEERVLQSATCEKILSYMEEAVKSGTAQKAGVEGVRVAAKTGTAEIINEVTKSYEDGSSLASTIAFVPADAPKYIIYFAVSAPKGDSIWGANVAAPSISAIIQGLVNQGKVRSSSQELVQLSN</sequence>
<dbReference type="InterPro" id="IPR001460">
    <property type="entry name" value="PCN-bd_Tpept"/>
</dbReference>
<evidence type="ECO:0000256" key="8">
    <source>
        <dbReference type="ARBA" id="ARBA00023136"/>
    </source>
</evidence>
<comment type="subcellular location">
    <subcellularLocation>
        <location evidence="2">Membrane</location>
    </subcellularLocation>
</comment>
<evidence type="ECO:0000256" key="4">
    <source>
        <dbReference type="ARBA" id="ARBA00012865"/>
    </source>
</evidence>
<dbReference type="Pfam" id="PF03717">
    <property type="entry name" value="PBP_dimer"/>
    <property type="match status" value="1"/>
</dbReference>
<accession>A0A7X2PCB6</accession>
<evidence type="ECO:0000256" key="9">
    <source>
        <dbReference type="ARBA" id="ARBA00023251"/>
    </source>
</evidence>
<dbReference type="PANTHER" id="PTHR30627:SF6">
    <property type="entry name" value="BETA-LACTAMASE YBXI-RELATED"/>
    <property type="match status" value="1"/>
</dbReference>
<dbReference type="AlphaFoldDB" id="A0A7X2PCB6"/>
<dbReference type="GO" id="GO:0071555">
    <property type="term" value="P:cell wall organization"/>
    <property type="evidence" value="ECO:0007669"/>
    <property type="project" value="TreeGrafter"/>
</dbReference>
<keyword evidence="5" id="KW-0121">Carboxypeptidase</keyword>
<dbReference type="Proteomes" id="UP000460549">
    <property type="component" value="Unassembled WGS sequence"/>
</dbReference>
<evidence type="ECO:0000256" key="6">
    <source>
        <dbReference type="ARBA" id="ARBA00022729"/>
    </source>
</evidence>
<evidence type="ECO:0000256" key="10">
    <source>
        <dbReference type="SAM" id="Phobius"/>
    </source>
</evidence>
<organism evidence="13 14">
    <name type="scientific">Bullifex porci</name>
    <dbReference type="NCBI Taxonomy" id="2606638"/>
    <lineage>
        <taxon>Bacteria</taxon>
        <taxon>Pseudomonadati</taxon>
        <taxon>Spirochaetota</taxon>
        <taxon>Spirochaetia</taxon>
        <taxon>Spirochaetales</taxon>
        <taxon>Spirochaetaceae</taxon>
        <taxon>Bullifex</taxon>
    </lineage>
</organism>
<dbReference type="InterPro" id="IPR005311">
    <property type="entry name" value="PBP_dimer"/>
</dbReference>
<gene>
    <name evidence="13" type="ORF">FYJ80_05730</name>
</gene>
<evidence type="ECO:0000313" key="14">
    <source>
        <dbReference type="Proteomes" id="UP000460549"/>
    </source>
</evidence>
<keyword evidence="9" id="KW-0046">Antibiotic resistance</keyword>
<dbReference type="Gene3D" id="3.40.710.10">
    <property type="entry name" value="DD-peptidase/beta-lactamase superfamily"/>
    <property type="match status" value="1"/>
</dbReference>
<dbReference type="GO" id="GO:0008658">
    <property type="term" value="F:penicillin binding"/>
    <property type="evidence" value="ECO:0007669"/>
    <property type="project" value="InterPro"/>
</dbReference>
<feature type="transmembrane region" description="Helical" evidence="10">
    <location>
        <begin position="12"/>
        <end position="32"/>
    </location>
</feature>
<keyword evidence="6" id="KW-0732">Signal</keyword>